<keyword evidence="6" id="KW-0963">Cytoplasm</keyword>
<evidence type="ECO:0000256" key="13">
    <source>
        <dbReference type="ARBA" id="ARBA00048555"/>
    </source>
</evidence>
<dbReference type="FunFam" id="1.20.1200.10:FF:000003">
    <property type="entry name" value="ATP:cob(I)alamin adenosyltransferase"/>
    <property type="match status" value="1"/>
</dbReference>
<evidence type="ECO:0000259" key="16">
    <source>
        <dbReference type="Pfam" id="PF01923"/>
    </source>
</evidence>
<evidence type="ECO:0000256" key="5">
    <source>
        <dbReference type="ARBA" id="ARBA00020963"/>
    </source>
</evidence>
<dbReference type="GO" id="GO:0009236">
    <property type="term" value="P:cobalamin biosynthetic process"/>
    <property type="evidence" value="ECO:0007669"/>
    <property type="project" value="UniProtKB-UniRule"/>
</dbReference>
<dbReference type="InterPro" id="IPR036451">
    <property type="entry name" value="CblAdoTrfase-like_sf"/>
</dbReference>
<comment type="similarity">
    <text evidence="3 15">Belongs to the Cob(I)alamin adenosyltransferase family.</text>
</comment>
<evidence type="ECO:0000313" key="17">
    <source>
        <dbReference type="EMBL" id="SEG50786.1"/>
    </source>
</evidence>
<dbReference type="EMBL" id="FNUY01000006">
    <property type="protein sequence ID" value="SEG50786.1"/>
    <property type="molecule type" value="Genomic_DNA"/>
</dbReference>
<gene>
    <name evidence="17" type="ORF">SAMN04488115_10658</name>
</gene>
<evidence type="ECO:0000256" key="8">
    <source>
        <dbReference type="ARBA" id="ARBA00022741"/>
    </source>
</evidence>
<keyword evidence="8 15" id="KW-0547">Nucleotide-binding</keyword>
<name>A0A1H6ASH2_9HYPH</name>
<dbReference type="Gene3D" id="1.20.1200.10">
    <property type="entry name" value="Cobalamin adenosyltransferase-like"/>
    <property type="match status" value="1"/>
</dbReference>
<reference evidence="17 18" key="1">
    <citation type="submission" date="2016-10" db="EMBL/GenBank/DDBJ databases">
        <authorList>
            <person name="de Groot N.N."/>
        </authorList>
    </citation>
    <scope>NUCLEOTIDE SEQUENCE [LARGE SCALE GENOMIC DNA]</scope>
    <source>
        <strain evidence="17 18">DSM 26656</strain>
    </source>
</reference>
<evidence type="ECO:0000256" key="10">
    <source>
        <dbReference type="ARBA" id="ARBA00031529"/>
    </source>
</evidence>
<dbReference type="NCBIfam" id="TIGR00636">
    <property type="entry name" value="PduO_Nterm"/>
    <property type="match status" value="1"/>
</dbReference>
<dbReference type="Pfam" id="PF01923">
    <property type="entry name" value="Cob_adeno_trans"/>
    <property type="match status" value="1"/>
</dbReference>
<evidence type="ECO:0000256" key="7">
    <source>
        <dbReference type="ARBA" id="ARBA00022679"/>
    </source>
</evidence>
<evidence type="ECO:0000256" key="1">
    <source>
        <dbReference type="ARBA" id="ARBA00004496"/>
    </source>
</evidence>
<keyword evidence="7 15" id="KW-0808">Transferase</keyword>
<dbReference type="Proteomes" id="UP000236743">
    <property type="component" value="Unassembled WGS sequence"/>
</dbReference>
<evidence type="ECO:0000256" key="15">
    <source>
        <dbReference type="RuleBase" id="RU366026"/>
    </source>
</evidence>
<evidence type="ECO:0000256" key="3">
    <source>
        <dbReference type="ARBA" id="ARBA00007487"/>
    </source>
</evidence>
<evidence type="ECO:0000313" key="18">
    <source>
        <dbReference type="Proteomes" id="UP000236743"/>
    </source>
</evidence>
<dbReference type="GO" id="GO:0008817">
    <property type="term" value="F:corrinoid adenosyltransferase activity"/>
    <property type="evidence" value="ECO:0007669"/>
    <property type="project" value="UniProtKB-UniRule"/>
</dbReference>
<dbReference type="UniPathway" id="UPA00148">
    <property type="reaction ID" value="UER00233"/>
</dbReference>
<organism evidence="17 18">
    <name type="scientific">Bosea lathyri</name>
    <dbReference type="NCBI Taxonomy" id="1036778"/>
    <lineage>
        <taxon>Bacteria</taxon>
        <taxon>Pseudomonadati</taxon>
        <taxon>Pseudomonadota</taxon>
        <taxon>Alphaproteobacteria</taxon>
        <taxon>Hyphomicrobiales</taxon>
        <taxon>Boseaceae</taxon>
        <taxon>Bosea</taxon>
    </lineage>
</organism>
<keyword evidence="9 15" id="KW-0067">ATP-binding</keyword>
<dbReference type="AlphaFoldDB" id="A0A1H6ASH2"/>
<keyword evidence="15" id="KW-0169">Cobalamin biosynthesis</keyword>
<comment type="catalytic activity">
    <reaction evidence="13 15">
        <text>2 cob(II)yrinate a,c diamide + reduced [electron-transfer flavoprotein] + 2 ATP = 2 adenosylcob(III)yrinate a,c-diamide + 2 triphosphate + oxidized [electron-transfer flavoprotein] + 3 H(+)</text>
        <dbReference type="Rhea" id="RHEA:11528"/>
        <dbReference type="Rhea" id="RHEA-COMP:10685"/>
        <dbReference type="Rhea" id="RHEA-COMP:10686"/>
        <dbReference type="ChEBI" id="CHEBI:15378"/>
        <dbReference type="ChEBI" id="CHEBI:18036"/>
        <dbReference type="ChEBI" id="CHEBI:30616"/>
        <dbReference type="ChEBI" id="CHEBI:57692"/>
        <dbReference type="ChEBI" id="CHEBI:58307"/>
        <dbReference type="ChEBI" id="CHEBI:58503"/>
        <dbReference type="ChEBI" id="CHEBI:58537"/>
        <dbReference type="EC" id="2.5.1.17"/>
    </reaction>
</comment>
<evidence type="ECO:0000256" key="4">
    <source>
        <dbReference type="ARBA" id="ARBA00012454"/>
    </source>
</evidence>
<evidence type="ECO:0000256" key="2">
    <source>
        <dbReference type="ARBA" id="ARBA00005121"/>
    </source>
</evidence>
<dbReference type="PANTHER" id="PTHR12213:SF0">
    <property type="entry name" value="CORRINOID ADENOSYLTRANSFERASE MMAB"/>
    <property type="match status" value="1"/>
</dbReference>
<sequence length="193" mass="20903">MVKLNRIYTRTGDDGTTGLTTGPRRPKFDLRVAAYGTVDETNACIGMARLHTSSEDADVDAMLGRISNDLFDLGADLSTPDTGKSLAFEPLRIAQAQVDRIEAEIDALNASLAPLRSFVLPGGTPGAVHLHLARTVSRRAERLMTELAQTPDEIVAPPALKYINRLSDFLFVASRFLNAKAGGDVLWIPGQNR</sequence>
<dbReference type="SUPFAM" id="SSF89028">
    <property type="entry name" value="Cobalamin adenosyltransferase-like"/>
    <property type="match status" value="1"/>
</dbReference>
<evidence type="ECO:0000256" key="11">
    <source>
        <dbReference type="ARBA" id="ARBA00033334"/>
    </source>
</evidence>
<feature type="domain" description="Cobalamin adenosyltransferase-like" evidence="16">
    <location>
        <begin position="7"/>
        <end position="176"/>
    </location>
</feature>
<dbReference type="GO" id="GO:0005524">
    <property type="term" value="F:ATP binding"/>
    <property type="evidence" value="ECO:0007669"/>
    <property type="project" value="UniProtKB-UniRule"/>
</dbReference>
<proteinExistence type="inferred from homology"/>
<evidence type="ECO:0000256" key="14">
    <source>
        <dbReference type="ARBA" id="ARBA00048692"/>
    </source>
</evidence>
<accession>A0A1H6ASH2</accession>
<keyword evidence="18" id="KW-1185">Reference proteome</keyword>
<comment type="pathway">
    <text evidence="2 15">Cofactor biosynthesis; adenosylcobalamin biosynthesis; adenosylcobalamin from cob(II)yrinate a,c-diamide: step 2/7.</text>
</comment>
<evidence type="ECO:0000256" key="6">
    <source>
        <dbReference type="ARBA" id="ARBA00022490"/>
    </source>
</evidence>
<dbReference type="InterPro" id="IPR029499">
    <property type="entry name" value="PduO-typ"/>
</dbReference>
<dbReference type="EC" id="2.5.1.17" evidence="4 15"/>
<protein>
    <recommendedName>
        <fullName evidence="5 15">Corrinoid adenosyltransferase</fullName>
        <ecNumber evidence="4 15">2.5.1.17</ecNumber>
    </recommendedName>
    <alternativeName>
        <fullName evidence="10 15">Cob(II)alamin adenosyltransferase</fullName>
    </alternativeName>
    <alternativeName>
        <fullName evidence="12 15">Cob(II)yrinic acid a,c-diamide adenosyltransferase</fullName>
    </alternativeName>
    <alternativeName>
        <fullName evidence="11 15">Cobinamide/cobalamin adenosyltransferase</fullName>
    </alternativeName>
</protein>
<dbReference type="PANTHER" id="PTHR12213">
    <property type="entry name" value="CORRINOID ADENOSYLTRANSFERASE"/>
    <property type="match status" value="1"/>
</dbReference>
<evidence type="ECO:0000256" key="12">
    <source>
        <dbReference type="ARBA" id="ARBA00033354"/>
    </source>
</evidence>
<dbReference type="RefSeq" id="WP_103873359.1">
    <property type="nucleotide sequence ID" value="NZ_FNUY01000006.1"/>
</dbReference>
<dbReference type="InterPro" id="IPR016030">
    <property type="entry name" value="CblAdoTrfase-like"/>
</dbReference>
<comment type="subcellular location">
    <subcellularLocation>
        <location evidence="1">Cytoplasm</location>
    </subcellularLocation>
</comment>
<dbReference type="OrthoDB" id="9778896at2"/>
<dbReference type="GO" id="GO:0005737">
    <property type="term" value="C:cytoplasm"/>
    <property type="evidence" value="ECO:0007669"/>
    <property type="project" value="UniProtKB-SubCell"/>
</dbReference>
<comment type="catalytic activity">
    <reaction evidence="14 15">
        <text>2 cob(II)alamin + reduced [electron-transfer flavoprotein] + 2 ATP = 2 adenosylcob(III)alamin + 2 triphosphate + oxidized [electron-transfer flavoprotein] + 3 H(+)</text>
        <dbReference type="Rhea" id="RHEA:28671"/>
        <dbReference type="Rhea" id="RHEA-COMP:10685"/>
        <dbReference type="Rhea" id="RHEA-COMP:10686"/>
        <dbReference type="ChEBI" id="CHEBI:15378"/>
        <dbReference type="ChEBI" id="CHEBI:16304"/>
        <dbReference type="ChEBI" id="CHEBI:18036"/>
        <dbReference type="ChEBI" id="CHEBI:18408"/>
        <dbReference type="ChEBI" id="CHEBI:30616"/>
        <dbReference type="ChEBI" id="CHEBI:57692"/>
        <dbReference type="ChEBI" id="CHEBI:58307"/>
        <dbReference type="EC" id="2.5.1.17"/>
    </reaction>
</comment>
<evidence type="ECO:0000256" key="9">
    <source>
        <dbReference type="ARBA" id="ARBA00022840"/>
    </source>
</evidence>